<accession>A0AAV4AX65</accession>
<dbReference type="AlphaFoldDB" id="A0AAV4AX65"/>
<dbReference type="EMBL" id="BLXT01004219">
    <property type="protein sequence ID" value="GFO11116.1"/>
    <property type="molecule type" value="Genomic_DNA"/>
</dbReference>
<evidence type="ECO:0000313" key="2">
    <source>
        <dbReference type="Proteomes" id="UP000735302"/>
    </source>
</evidence>
<name>A0AAV4AX65_9GAST</name>
<dbReference type="Proteomes" id="UP000735302">
    <property type="component" value="Unassembled WGS sequence"/>
</dbReference>
<proteinExistence type="predicted"/>
<sequence>MNHQIGLRTESNHKHKLRCCIVTPTNADSGKLPAARRMRQQYFYRLFSLRVKKPLLHDPTGGDLQTEPVYEQKITNFQALARSTIWLLGYRKPHGNGSNSHSPYPDDASSEGYRLLDAIR</sequence>
<gene>
    <name evidence="1" type="ORF">PoB_003762100</name>
</gene>
<protein>
    <submittedName>
        <fullName evidence="1">Uncharacterized protein</fullName>
    </submittedName>
</protein>
<keyword evidence="2" id="KW-1185">Reference proteome</keyword>
<evidence type="ECO:0000313" key="1">
    <source>
        <dbReference type="EMBL" id="GFO11116.1"/>
    </source>
</evidence>
<comment type="caution">
    <text evidence="1">The sequence shown here is derived from an EMBL/GenBank/DDBJ whole genome shotgun (WGS) entry which is preliminary data.</text>
</comment>
<organism evidence="1 2">
    <name type="scientific">Plakobranchus ocellatus</name>
    <dbReference type="NCBI Taxonomy" id="259542"/>
    <lineage>
        <taxon>Eukaryota</taxon>
        <taxon>Metazoa</taxon>
        <taxon>Spiralia</taxon>
        <taxon>Lophotrochozoa</taxon>
        <taxon>Mollusca</taxon>
        <taxon>Gastropoda</taxon>
        <taxon>Heterobranchia</taxon>
        <taxon>Euthyneura</taxon>
        <taxon>Panpulmonata</taxon>
        <taxon>Sacoglossa</taxon>
        <taxon>Placobranchoidea</taxon>
        <taxon>Plakobranchidae</taxon>
        <taxon>Plakobranchus</taxon>
    </lineage>
</organism>
<reference evidence="1 2" key="1">
    <citation type="journal article" date="2021" name="Elife">
        <title>Chloroplast acquisition without the gene transfer in kleptoplastic sea slugs, Plakobranchus ocellatus.</title>
        <authorList>
            <person name="Maeda T."/>
            <person name="Takahashi S."/>
            <person name="Yoshida T."/>
            <person name="Shimamura S."/>
            <person name="Takaki Y."/>
            <person name="Nagai Y."/>
            <person name="Toyoda A."/>
            <person name="Suzuki Y."/>
            <person name="Arimoto A."/>
            <person name="Ishii H."/>
            <person name="Satoh N."/>
            <person name="Nishiyama T."/>
            <person name="Hasebe M."/>
            <person name="Maruyama T."/>
            <person name="Minagawa J."/>
            <person name="Obokata J."/>
            <person name="Shigenobu S."/>
        </authorList>
    </citation>
    <scope>NUCLEOTIDE SEQUENCE [LARGE SCALE GENOMIC DNA]</scope>
</reference>